<sequence length="254" mass="28291">MEAEERSEASQRDLAEKWQDAIRVKPESQRRWDVIKVVLRSLSLVCAIALILCYVALSKNHGFIFPWSAWAASLGSLVPAPYSSVQNEDIAISVAILGFDVALTGLHFTLFVRACMETERRNSEKQIRKAIVSLRQRGLHLTGFNLPGLDRPASTIEERAQESYELSPLAPDAPRHDAMRSDSEPAERLGGLPAVPDRALARPEAEADANAPIEDNMKFIIPPSIIREMTNQKYSMMGPANGEQKYPGIRRGER</sequence>
<evidence type="ECO:0000313" key="4">
    <source>
        <dbReference type="Proteomes" id="UP001320420"/>
    </source>
</evidence>
<reference evidence="3 4" key="1">
    <citation type="submission" date="2024-02" db="EMBL/GenBank/DDBJ databases">
        <title>De novo assembly and annotation of 12 fungi associated with fruit tree decline syndrome in Ontario, Canada.</title>
        <authorList>
            <person name="Sulman M."/>
            <person name="Ellouze W."/>
            <person name="Ilyukhin E."/>
        </authorList>
    </citation>
    <scope>NUCLEOTIDE SEQUENCE [LARGE SCALE GENOMIC DNA]</scope>
    <source>
        <strain evidence="3 4">M11/M66-122</strain>
    </source>
</reference>
<proteinExistence type="predicted"/>
<evidence type="ECO:0000256" key="1">
    <source>
        <dbReference type="SAM" id="MobiDB-lite"/>
    </source>
</evidence>
<dbReference type="EMBL" id="JAKJXP020000064">
    <property type="protein sequence ID" value="KAK7750455.1"/>
    <property type="molecule type" value="Genomic_DNA"/>
</dbReference>
<keyword evidence="2" id="KW-0812">Transmembrane</keyword>
<feature type="region of interest" description="Disordered" evidence="1">
    <location>
        <begin position="160"/>
        <end position="191"/>
    </location>
</feature>
<accession>A0AAN9YQK6</accession>
<feature type="compositionally biased region" description="Basic and acidic residues" evidence="1">
    <location>
        <begin position="173"/>
        <end position="187"/>
    </location>
</feature>
<feature type="transmembrane region" description="Helical" evidence="2">
    <location>
        <begin position="90"/>
        <end position="112"/>
    </location>
</feature>
<gene>
    <name evidence="3" type="ORF">SLS62_007644</name>
</gene>
<evidence type="ECO:0000256" key="2">
    <source>
        <dbReference type="SAM" id="Phobius"/>
    </source>
</evidence>
<dbReference type="AlphaFoldDB" id="A0AAN9YQK6"/>
<feature type="transmembrane region" description="Helical" evidence="2">
    <location>
        <begin position="37"/>
        <end position="57"/>
    </location>
</feature>
<comment type="caution">
    <text evidence="3">The sequence shown here is derived from an EMBL/GenBank/DDBJ whole genome shotgun (WGS) entry which is preliminary data.</text>
</comment>
<name>A0AAN9YQK6_9PEZI</name>
<dbReference type="Proteomes" id="UP001320420">
    <property type="component" value="Unassembled WGS sequence"/>
</dbReference>
<organism evidence="3 4">
    <name type="scientific">Diatrype stigma</name>
    <dbReference type="NCBI Taxonomy" id="117547"/>
    <lineage>
        <taxon>Eukaryota</taxon>
        <taxon>Fungi</taxon>
        <taxon>Dikarya</taxon>
        <taxon>Ascomycota</taxon>
        <taxon>Pezizomycotina</taxon>
        <taxon>Sordariomycetes</taxon>
        <taxon>Xylariomycetidae</taxon>
        <taxon>Xylariales</taxon>
        <taxon>Diatrypaceae</taxon>
        <taxon>Diatrype</taxon>
    </lineage>
</organism>
<keyword evidence="2" id="KW-1133">Transmembrane helix</keyword>
<keyword evidence="4" id="KW-1185">Reference proteome</keyword>
<protein>
    <submittedName>
        <fullName evidence="3">Uncharacterized protein</fullName>
    </submittedName>
</protein>
<evidence type="ECO:0000313" key="3">
    <source>
        <dbReference type="EMBL" id="KAK7750455.1"/>
    </source>
</evidence>
<keyword evidence="2" id="KW-0472">Membrane</keyword>